<keyword evidence="7 8" id="KW-0119">Carbohydrate metabolism</keyword>
<dbReference type="PANTHER" id="PTHR10091:SF0">
    <property type="entry name" value="GALACTOSE MUTAROTASE"/>
    <property type="match status" value="1"/>
</dbReference>
<dbReference type="EC" id="5.1.3.3" evidence="4 8"/>
<dbReference type="GO" id="GO:0030246">
    <property type="term" value="F:carbohydrate binding"/>
    <property type="evidence" value="ECO:0007669"/>
    <property type="project" value="InterPro"/>
</dbReference>
<evidence type="ECO:0000256" key="1">
    <source>
        <dbReference type="ARBA" id="ARBA00001614"/>
    </source>
</evidence>
<dbReference type="GO" id="GO:0004034">
    <property type="term" value="F:aldose 1-epimerase activity"/>
    <property type="evidence" value="ECO:0007669"/>
    <property type="project" value="UniProtKB-EC"/>
</dbReference>
<feature type="active site" description="Proton donor" evidence="9">
    <location>
        <position position="207"/>
    </location>
</feature>
<evidence type="ECO:0000256" key="10">
    <source>
        <dbReference type="PIRSR" id="PIRSR005096-2"/>
    </source>
</evidence>
<reference evidence="12" key="2">
    <citation type="submission" date="2024-03" db="EMBL/GenBank/DDBJ databases">
        <title>The Genome Sequence of Enterococcus sp. DIV0205d.</title>
        <authorList>
            <consortium name="The Broad Institute Genomics Platform"/>
            <consortium name="The Broad Institute Microbial Omics Core"/>
            <consortium name="The Broad Institute Genomic Center for Infectious Diseases"/>
            <person name="Earl A."/>
            <person name="Manson A."/>
            <person name="Gilmore M."/>
            <person name="Schwartman J."/>
            <person name="Shea T."/>
            <person name="Abouelleil A."/>
            <person name="Cao P."/>
            <person name="Chapman S."/>
            <person name="Cusick C."/>
            <person name="Young S."/>
            <person name="Neafsey D."/>
            <person name="Nusbaum C."/>
            <person name="Birren B."/>
        </authorList>
    </citation>
    <scope>NUCLEOTIDE SEQUENCE</scope>
    <source>
        <strain evidence="12">7F3_DIV0205</strain>
    </source>
</reference>
<dbReference type="GO" id="GO:0033499">
    <property type="term" value="P:galactose catabolic process via UDP-galactose, Leloir pathway"/>
    <property type="evidence" value="ECO:0007669"/>
    <property type="project" value="TreeGrafter"/>
</dbReference>
<accession>A0AAQ3W733</accession>
<comment type="pathway">
    <text evidence="2 8">Carbohydrate metabolism; hexose metabolism.</text>
</comment>
<keyword evidence="13" id="KW-1185">Reference proteome</keyword>
<dbReference type="GO" id="GO:0005737">
    <property type="term" value="C:cytoplasm"/>
    <property type="evidence" value="ECO:0007669"/>
    <property type="project" value="TreeGrafter"/>
</dbReference>
<evidence type="ECO:0000256" key="6">
    <source>
        <dbReference type="ARBA" id="ARBA00023235"/>
    </source>
</evidence>
<evidence type="ECO:0000256" key="11">
    <source>
        <dbReference type="PIRSR" id="PIRSR005096-3"/>
    </source>
</evidence>
<gene>
    <name evidence="12" type="ORF">A5821_001094</name>
</gene>
<evidence type="ECO:0000256" key="4">
    <source>
        <dbReference type="ARBA" id="ARBA00013185"/>
    </source>
</evidence>
<dbReference type="InterPro" id="IPR008183">
    <property type="entry name" value="Aldose_1/G6P_1-epimerase"/>
</dbReference>
<dbReference type="InterPro" id="IPR047215">
    <property type="entry name" value="Galactose_mutarotase-like"/>
</dbReference>
<evidence type="ECO:0000256" key="8">
    <source>
        <dbReference type="PIRNR" id="PIRNR005096"/>
    </source>
</evidence>
<dbReference type="PROSITE" id="PS00545">
    <property type="entry name" value="ALDOSE_1_EPIMERASE"/>
    <property type="match status" value="1"/>
</dbReference>
<proteinExistence type="inferred from homology"/>
<comment type="catalytic activity">
    <reaction evidence="1 8">
        <text>alpha-D-glucose = beta-D-glucose</text>
        <dbReference type="Rhea" id="RHEA:10264"/>
        <dbReference type="ChEBI" id="CHEBI:15903"/>
        <dbReference type="ChEBI" id="CHEBI:17925"/>
        <dbReference type="EC" id="5.1.3.3"/>
    </reaction>
</comment>
<reference evidence="12" key="1">
    <citation type="submission" date="2017-05" db="EMBL/GenBank/DDBJ databases">
        <authorList>
            <consortium name="The Broad Institute Genomics Platform"/>
            <consortium name="The Broad Institute Genomic Center for Infectious Diseases"/>
            <person name="Earl A."/>
            <person name="Manson A."/>
            <person name="Schwartman J."/>
            <person name="Gilmore M."/>
            <person name="Abouelleil A."/>
            <person name="Cao P."/>
            <person name="Chapman S."/>
            <person name="Cusick C."/>
            <person name="Shea T."/>
            <person name="Young S."/>
            <person name="Neafsey D."/>
            <person name="Nusbaum C."/>
            <person name="Birren B."/>
        </authorList>
    </citation>
    <scope>NUCLEOTIDE SEQUENCE</scope>
    <source>
        <strain evidence="12">7F3_DIV0205</strain>
    </source>
</reference>
<dbReference type="Pfam" id="PF01263">
    <property type="entry name" value="Aldose_epim"/>
    <property type="match status" value="1"/>
</dbReference>
<evidence type="ECO:0000256" key="3">
    <source>
        <dbReference type="ARBA" id="ARBA00006206"/>
    </source>
</evidence>
<dbReference type="InterPro" id="IPR018052">
    <property type="entry name" value="Ald1_epimerase_CS"/>
</dbReference>
<keyword evidence="6 8" id="KW-0413">Isomerase</keyword>
<evidence type="ECO:0000256" key="9">
    <source>
        <dbReference type="PIRSR" id="PIRSR005096-1"/>
    </source>
</evidence>
<evidence type="ECO:0000256" key="2">
    <source>
        <dbReference type="ARBA" id="ARBA00005028"/>
    </source>
</evidence>
<name>A0AAQ3W733_9ENTE</name>
<dbReference type="InterPro" id="IPR014718">
    <property type="entry name" value="GH-type_carb-bd"/>
</dbReference>
<feature type="binding site" evidence="10">
    <location>
        <position position="279"/>
    </location>
    <ligand>
        <name>beta-D-galactose</name>
        <dbReference type="ChEBI" id="CHEBI:27667"/>
    </ligand>
</feature>
<dbReference type="GO" id="GO:0006006">
    <property type="term" value="P:glucose metabolic process"/>
    <property type="evidence" value="ECO:0007669"/>
    <property type="project" value="TreeGrafter"/>
</dbReference>
<protein>
    <recommendedName>
        <fullName evidence="5 8">Aldose 1-epimerase</fullName>
        <ecNumber evidence="4 8">5.1.3.3</ecNumber>
    </recommendedName>
</protein>
<evidence type="ECO:0000256" key="5">
    <source>
        <dbReference type="ARBA" id="ARBA00014165"/>
    </source>
</evidence>
<comment type="similarity">
    <text evidence="3 8">Belongs to the aldose epimerase family.</text>
</comment>
<dbReference type="NCBIfam" id="NF008277">
    <property type="entry name" value="PRK11055.1"/>
    <property type="match status" value="1"/>
</dbReference>
<dbReference type="InterPro" id="IPR011013">
    <property type="entry name" value="Gal_mutarotase_sf_dom"/>
</dbReference>
<sequence length="375" mass="42017">MKFREKNAAKNDKIVLAYSIEQLISNGREMKVLKISNQKFGENAILYSLTNDNGLTMNVTNLGARIVDLIVPVNGEKRNIVLGFDTAEEYLSKDMYFGATIGRVAGRIKDGSFSIDNHKYQLPVSPENGHTLHGGPESFEAKIWKAEIEEKSNQVSVIFSYMSPDGEHGFPGELKARVIYSLTNENEWIVDYQAETDQPTLYNPTNHVYFNLTGDVTQSVGEHELFVDADRFAVVDSDTTVTGELRSVDETPFDFKESKSMNQVFETRSEQNNLVNGLDHPFILNRTGFDQPQAIITAPKKDLSVEMYTDRPAVVIFTAQFGEMGPEVRGEKLVNHGGLTLETQVSPGAVEFDGFGDIILYPETIYQSRTIYKIN</sequence>
<feature type="active site" description="Proton acceptor" evidence="9">
    <location>
        <position position="342"/>
    </location>
</feature>
<organism evidence="12 13">
    <name type="scientific">Candidatus Enterococcus palustris</name>
    <dbReference type="NCBI Taxonomy" id="1834189"/>
    <lineage>
        <taxon>Bacteria</taxon>
        <taxon>Bacillati</taxon>
        <taxon>Bacillota</taxon>
        <taxon>Bacilli</taxon>
        <taxon>Lactobacillales</taxon>
        <taxon>Enterococcaceae</taxon>
        <taxon>Enterococcus</taxon>
    </lineage>
</organism>
<dbReference type="CDD" id="cd09019">
    <property type="entry name" value="galactose_mutarotase_like"/>
    <property type="match status" value="1"/>
</dbReference>
<dbReference type="SUPFAM" id="SSF74650">
    <property type="entry name" value="Galactose mutarotase-like"/>
    <property type="match status" value="1"/>
</dbReference>
<dbReference type="AlphaFoldDB" id="A0AAQ3W733"/>
<feature type="binding site" evidence="11">
    <location>
        <begin position="207"/>
        <end position="209"/>
    </location>
    <ligand>
        <name>beta-D-galactose</name>
        <dbReference type="ChEBI" id="CHEBI:27667"/>
    </ligand>
</feature>
<evidence type="ECO:0000256" key="7">
    <source>
        <dbReference type="ARBA" id="ARBA00023277"/>
    </source>
</evidence>
<dbReference type="InterPro" id="IPR015443">
    <property type="entry name" value="Aldose_1-epimerase"/>
</dbReference>
<evidence type="ECO:0000313" key="12">
    <source>
        <dbReference type="EMBL" id="WYJ99999.1"/>
    </source>
</evidence>
<dbReference type="PANTHER" id="PTHR10091">
    <property type="entry name" value="ALDOSE-1-EPIMERASE"/>
    <property type="match status" value="1"/>
</dbReference>
<evidence type="ECO:0000313" key="13">
    <source>
        <dbReference type="Proteomes" id="UP000194948"/>
    </source>
</evidence>
<dbReference type="EMBL" id="CP147244">
    <property type="protein sequence ID" value="WYJ99999.1"/>
    <property type="molecule type" value="Genomic_DNA"/>
</dbReference>
<dbReference type="PIRSF" id="PIRSF005096">
    <property type="entry name" value="GALM"/>
    <property type="match status" value="1"/>
</dbReference>
<dbReference type="Gene3D" id="2.70.98.10">
    <property type="match status" value="1"/>
</dbReference>
<dbReference type="Proteomes" id="UP000194948">
    <property type="component" value="Chromosome"/>
</dbReference>